<dbReference type="Proteomes" id="UP001328107">
    <property type="component" value="Unassembled WGS sequence"/>
</dbReference>
<evidence type="ECO:0000313" key="2">
    <source>
        <dbReference type="Proteomes" id="UP001328107"/>
    </source>
</evidence>
<sequence>NKENSDASERNAQCAPIPVLVVPVYKLLMRTIALRTIAPEMRNVSKIGGRTIKGKVTCRRKEATETFWRPEIGEEFKAASAICENFSCKENSPLKSECPTDDPNCEKISAKNDNTTTECSGETKIAVKPESGSYYKAYPSHKLTCDKIKEVWKIDGLETEIVKDDNVVCKKFDCTLPKIEDCDAQALDSYLCGKVDGVVTDGENKPPSDGALFVYKHNGQEYTGDKLVCHKEKEEWTLSGGTEGENKFDGKEGSLFVRYKNCTAIQTVCAD</sequence>
<name>A0AAN5DCQ5_9BILA</name>
<keyword evidence="2" id="KW-1185">Reference proteome</keyword>
<comment type="caution">
    <text evidence="1">The sequence shown here is derived from an EMBL/GenBank/DDBJ whole genome shotgun (WGS) entry which is preliminary data.</text>
</comment>
<evidence type="ECO:0000313" key="1">
    <source>
        <dbReference type="EMBL" id="GMR60758.1"/>
    </source>
</evidence>
<feature type="non-terminal residue" evidence="1">
    <location>
        <position position="1"/>
    </location>
</feature>
<protein>
    <submittedName>
        <fullName evidence="1">Uncharacterized protein</fullName>
    </submittedName>
</protein>
<reference evidence="2" key="1">
    <citation type="submission" date="2022-10" db="EMBL/GenBank/DDBJ databases">
        <title>Genome assembly of Pristionchus species.</title>
        <authorList>
            <person name="Yoshida K."/>
            <person name="Sommer R.J."/>
        </authorList>
    </citation>
    <scope>NUCLEOTIDE SEQUENCE [LARGE SCALE GENOMIC DNA]</scope>
    <source>
        <strain evidence="2">RS5460</strain>
    </source>
</reference>
<feature type="non-terminal residue" evidence="1">
    <location>
        <position position="271"/>
    </location>
</feature>
<proteinExistence type="predicted"/>
<gene>
    <name evidence="1" type="ORF">PMAYCL1PPCAC_30953</name>
</gene>
<accession>A0AAN5DCQ5</accession>
<dbReference type="AlphaFoldDB" id="A0AAN5DCQ5"/>
<organism evidence="1 2">
    <name type="scientific">Pristionchus mayeri</name>
    <dbReference type="NCBI Taxonomy" id="1317129"/>
    <lineage>
        <taxon>Eukaryota</taxon>
        <taxon>Metazoa</taxon>
        <taxon>Ecdysozoa</taxon>
        <taxon>Nematoda</taxon>
        <taxon>Chromadorea</taxon>
        <taxon>Rhabditida</taxon>
        <taxon>Rhabditina</taxon>
        <taxon>Diplogasteromorpha</taxon>
        <taxon>Diplogasteroidea</taxon>
        <taxon>Neodiplogasteridae</taxon>
        <taxon>Pristionchus</taxon>
    </lineage>
</organism>
<dbReference type="EMBL" id="BTRK01000006">
    <property type="protein sequence ID" value="GMR60758.1"/>
    <property type="molecule type" value="Genomic_DNA"/>
</dbReference>